<dbReference type="Pfam" id="PF12844">
    <property type="entry name" value="HTH_19"/>
    <property type="match status" value="1"/>
</dbReference>
<dbReference type="HOGENOM" id="CLU_066192_5_1_9"/>
<dbReference type="BioCyc" id="FCF748224-HMP:GTSS-126-MONOMER"/>
<protein>
    <submittedName>
        <fullName evidence="3">DNA-binding helix-turn-helix protein</fullName>
    </submittedName>
</protein>
<organism evidence="3 4">
    <name type="scientific">Faecalibacterium cf. prausnitzii KLE1255</name>
    <dbReference type="NCBI Taxonomy" id="748224"/>
    <lineage>
        <taxon>Bacteria</taxon>
        <taxon>Bacillati</taxon>
        <taxon>Bacillota</taxon>
        <taxon>Clostridia</taxon>
        <taxon>Eubacteriales</taxon>
        <taxon>Oscillospiraceae</taxon>
        <taxon>Faecalibacterium</taxon>
    </lineage>
</organism>
<dbReference type="InterPro" id="IPR010982">
    <property type="entry name" value="Lambda_DNA-bd_dom_sf"/>
</dbReference>
<dbReference type="EMBL" id="AECU01000118">
    <property type="protein sequence ID" value="EFQ07056.1"/>
    <property type="molecule type" value="Genomic_DNA"/>
</dbReference>
<proteinExistence type="predicted"/>
<evidence type="ECO:0000313" key="3">
    <source>
        <dbReference type="EMBL" id="EFQ07056.1"/>
    </source>
</evidence>
<evidence type="ECO:0000259" key="2">
    <source>
        <dbReference type="PROSITE" id="PS50943"/>
    </source>
</evidence>
<evidence type="ECO:0000256" key="1">
    <source>
        <dbReference type="ARBA" id="ARBA00023125"/>
    </source>
</evidence>
<dbReference type="SUPFAM" id="SSF47413">
    <property type="entry name" value="lambda repressor-like DNA-binding domains"/>
    <property type="match status" value="1"/>
</dbReference>
<dbReference type="CDD" id="cd00093">
    <property type="entry name" value="HTH_XRE"/>
    <property type="match status" value="1"/>
</dbReference>
<dbReference type="GO" id="GO:0005829">
    <property type="term" value="C:cytosol"/>
    <property type="evidence" value="ECO:0007669"/>
    <property type="project" value="TreeGrafter"/>
</dbReference>
<gene>
    <name evidence="3" type="ORF">HMPREF9436_01444</name>
</gene>
<dbReference type="PANTHER" id="PTHR46797">
    <property type="entry name" value="HTH-TYPE TRANSCRIPTIONAL REGULATOR"/>
    <property type="match status" value="1"/>
</dbReference>
<dbReference type="PANTHER" id="PTHR46797:SF1">
    <property type="entry name" value="METHYLPHOSPHONATE SYNTHASE"/>
    <property type="match status" value="1"/>
</dbReference>
<feature type="domain" description="HTH cro/C1-type" evidence="2">
    <location>
        <begin position="27"/>
        <end position="81"/>
    </location>
</feature>
<dbReference type="Proteomes" id="UP000006028">
    <property type="component" value="Unassembled WGS sequence"/>
</dbReference>
<dbReference type="InterPro" id="IPR050807">
    <property type="entry name" value="TransReg_Diox_bact_type"/>
</dbReference>
<dbReference type="InterPro" id="IPR001387">
    <property type="entry name" value="Cro/C1-type_HTH"/>
</dbReference>
<dbReference type="GO" id="GO:0003677">
    <property type="term" value="F:DNA binding"/>
    <property type="evidence" value="ECO:0007669"/>
    <property type="project" value="UniProtKB-KW"/>
</dbReference>
<dbReference type="Gene3D" id="1.10.260.40">
    <property type="entry name" value="lambda repressor-like DNA-binding domains"/>
    <property type="match status" value="1"/>
</dbReference>
<dbReference type="STRING" id="748224.HMPREF9436_01444"/>
<sequence length="147" mass="17196">MLTQLDLRNIIRIEENRKEVNKMNARIEAVRKHEGLTQEQFADRINLSRNYLWMLENGSRTPSDRTISDICREFGVREAWLRTGEGEMFVQDTQSEQVAAFLADLTKDDSDTFKKRFVEMLAGLSPADWELLERMAEKLTQKKEESP</sequence>
<reference evidence="3 4" key="1">
    <citation type="submission" date="2010-08" db="EMBL/GenBank/DDBJ databases">
        <authorList>
            <person name="Weinstock G."/>
            <person name="Sodergren E."/>
            <person name="Clifton S."/>
            <person name="Fulton L."/>
            <person name="Fulton B."/>
            <person name="Courtney L."/>
            <person name="Fronick C."/>
            <person name="Harrison M."/>
            <person name="Strong C."/>
            <person name="Farmer C."/>
            <person name="Delahaunty K."/>
            <person name="Markovic C."/>
            <person name="Hall O."/>
            <person name="Minx P."/>
            <person name="Tomlinson C."/>
            <person name="Mitreva M."/>
            <person name="Hou S."/>
            <person name="Chen J."/>
            <person name="Wollam A."/>
            <person name="Pepin K.H."/>
            <person name="Johnson M."/>
            <person name="Bhonagiri V."/>
            <person name="Zhang X."/>
            <person name="Suruliraj S."/>
            <person name="Warren W."/>
            <person name="Chinwalla A."/>
            <person name="Mardis E.R."/>
            <person name="Wilson R.K."/>
        </authorList>
    </citation>
    <scope>NUCLEOTIDE SEQUENCE [LARGE SCALE GENOMIC DNA]</scope>
    <source>
        <strain evidence="3 4">KLE1255</strain>
    </source>
</reference>
<dbReference type="AlphaFoldDB" id="E2ZIF0"/>
<evidence type="ECO:0000313" key="4">
    <source>
        <dbReference type="Proteomes" id="UP000006028"/>
    </source>
</evidence>
<dbReference type="GO" id="GO:0003700">
    <property type="term" value="F:DNA-binding transcription factor activity"/>
    <property type="evidence" value="ECO:0007669"/>
    <property type="project" value="TreeGrafter"/>
</dbReference>
<comment type="caution">
    <text evidence="3">The sequence shown here is derived from an EMBL/GenBank/DDBJ whole genome shotgun (WGS) entry which is preliminary data.</text>
</comment>
<dbReference type="PROSITE" id="PS50943">
    <property type="entry name" value="HTH_CROC1"/>
    <property type="match status" value="1"/>
</dbReference>
<name>E2ZIF0_9FIRM</name>
<dbReference type="eggNOG" id="COG1396">
    <property type="taxonomic scope" value="Bacteria"/>
</dbReference>
<keyword evidence="1 3" id="KW-0238">DNA-binding</keyword>
<dbReference type="SMART" id="SM00530">
    <property type="entry name" value="HTH_XRE"/>
    <property type="match status" value="1"/>
</dbReference>
<accession>E2ZIF0</accession>